<accession>A0A017HFP9</accession>
<dbReference type="Proteomes" id="UP000025047">
    <property type="component" value="Unassembled WGS sequence"/>
</dbReference>
<dbReference type="EMBL" id="APGJ01000003">
    <property type="protein sequence ID" value="EYD72978.1"/>
    <property type="molecule type" value="Genomic_DNA"/>
</dbReference>
<reference evidence="1 2" key="1">
    <citation type="submission" date="2013-03" db="EMBL/GenBank/DDBJ databases">
        <authorList>
            <person name="Fiebig A."/>
            <person name="Goeker M."/>
            <person name="Klenk H.-P.P."/>
        </authorList>
    </citation>
    <scope>NUCLEOTIDE SEQUENCE [LARGE SCALE GENOMIC DNA]</scope>
    <source>
        <strain evidence="1 2">DSM 17492</strain>
    </source>
</reference>
<evidence type="ECO:0000313" key="2">
    <source>
        <dbReference type="Proteomes" id="UP000025047"/>
    </source>
</evidence>
<keyword evidence="2" id="KW-1185">Reference proteome</keyword>
<protein>
    <submittedName>
        <fullName evidence="1">Uncharacterized protein</fullName>
    </submittedName>
</protein>
<dbReference type="HOGENOM" id="CLU_3218260_0_0_5"/>
<evidence type="ECO:0000313" key="1">
    <source>
        <dbReference type="EMBL" id="EYD72978.1"/>
    </source>
</evidence>
<comment type="caution">
    <text evidence="1">The sequence shown here is derived from an EMBL/GenBank/DDBJ whole genome shotgun (WGS) entry which is preliminary data.</text>
</comment>
<proteinExistence type="predicted"/>
<dbReference type="AlphaFoldDB" id="A0A017HFP9"/>
<name>A0A017HFP9_9RHOB</name>
<dbReference type="STRING" id="1122180.Lokhon_00503"/>
<gene>
    <name evidence="1" type="ORF">Lokhon_00503</name>
</gene>
<organism evidence="1 2">
    <name type="scientific">Limimaricola hongkongensis DSM 17492</name>
    <dbReference type="NCBI Taxonomy" id="1122180"/>
    <lineage>
        <taxon>Bacteria</taxon>
        <taxon>Pseudomonadati</taxon>
        <taxon>Pseudomonadota</taxon>
        <taxon>Alphaproteobacteria</taxon>
        <taxon>Rhodobacterales</taxon>
        <taxon>Paracoccaceae</taxon>
        <taxon>Limimaricola</taxon>
    </lineage>
</organism>
<sequence length="44" mass="4604">MRPGVAGRHGRAAFAARRGRVALARKTHAGRAGGECWTSSCPRG</sequence>